<keyword evidence="1" id="KW-0812">Transmembrane</keyword>
<dbReference type="Pfam" id="PF20152">
    <property type="entry name" value="DUF6534"/>
    <property type="match status" value="1"/>
</dbReference>
<proteinExistence type="predicted"/>
<organism evidence="3 4">
    <name type="scientific">Daedalea quercina L-15889</name>
    <dbReference type="NCBI Taxonomy" id="1314783"/>
    <lineage>
        <taxon>Eukaryota</taxon>
        <taxon>Fungi</taxon>
        <taxon>Dikarya</taxon>
        <taxon>Basidiomycota</taxon>
        <taxon>Agaricomycotina</taxon>
        <taxon>Agaricomycetes</taxon>
        <taxon>Polyporales</taxon>
        <taxon>Fomitopsis</taxon>
    </lineage>
</organism>
<keyword evidence="1" id="KW-1133">Transmembrane helix</keyword>
<evidence type="ECO:0000259" key="2">
    <source>
        <dbReference type="Pfam" id="PF20152"/>
    </source>
</evidence>
<dbReference type="OrthoDB" id="2757853at2759"/>
<evidence type="ECO:0000313" key="4">
    <source>
        <dbReference type="Proteomes" id="UP000076727"/>
    </source>
</evidence>
<accession>A0A165ME53</accession>
<dbReference type="EMBL" id="KV429103">
    <property type="protein sequence ID" value="KZT65561.1"/>
    <property type="molecule type" value="Genomic_DNA"/>
</dbReference>
<dbReference type="InterPro" id="IPR045339">
    <property type="entry name" value="DUF6534"/>
</dbReference>
<protein>
    <recommendedName>
        <fullName evidence="2">DUF6534 domain-containing protein</fullName>
    </recommendedName>
</protein>
<keyword evidence="4" id="KW-1185">Reference proteome</keyword>
<keyword evidence="1" id="KW-0472">Membrane</keyword>
<dbReference type="STRING" id="1314783.A0A165ME53"/>
<dbReference type="Proteomes" id="UP000076727">
    <property type="component" value="Unassembled WGS sequence"/>
</dbReference>
<sequence length="139" mass="15413">MLPWELVISTREAQPFLQEYVAITRAGGGLAFGIELKIYGASLFDVIWLGGSILADIVIAITMTIMMLRKKNTTTERMMNSIVRLTVKTGTATGRLTHASGSITSYTLETASIAALDLLFCMIIPVCRIYAYVRLRFWS</sequence>
<feature type="domain" description="DUF6534" evidence="2">
    <location>
        <begin position="52"/>
        <end position="131"/>
    </location>
</feature>
<feature type="transmembrane region" description="Helical" evidence="1">
    <location>
        <begin position="113"/>
        <end position="133"/>
    </location>
</feature>
<dbReference type="AlphaFoldDB" id="A0A165ME53"/>
<reference evidence="3 4" key="1">
    <citation type="journal article" date="2016" name="Mol. Biol. Evol.">
        <title>Comparative Genomics of Early-Diverging Mushroom-Forming Fungi Provides Insights into the Origins of Lignocellulose Decay Capabilities.</title>
        <authorList>
            <person name="Nagy L.G."/>
            <person name="Riley R."/>
            <person name="Tritt A."/>
            <person name="Adam C."/>
            <person name="Daum C."/>
            <person name="Floudas D."/>
            <person name="Sun H."/>
            <person name="Yadav J.S."/>
            <person name="Pangilinan J."/>
            <person name="Larsson K.H."/>
            <person name="Matsuura K."/>
            <person name="Barry K."/>
            <person name="Labutti K."/>
            <person name="Kuo R."/>
            <person name="Ohm R.A."/>
            <person name="Bhattacharya S.S."/>
            <person name="Shirouzu T."/>
            <person name="Yoshinaga Y."/>
            <person name="Martin F.M."/>
            <person name="Grigoriev I.V."/>
            <person name="Hibbett D.S."/>
        </authorList>
    </citation>
    <scope>NUCLEOTIDE SEQUENCE [LARGE SCALE GENOMIC DNA]</scope>
    <source>
        <strain evidence="3 4">L-15889</strain>
    </source>
</reference>
<evidence type="ECO:0000256" key="1">
    <source>
        <dbReference type="SAM" id="Phobius"/>
    </source>
</evidence>
<evidence type="ECO:0000313" key="3">
    <source>
        <dbReference type="EMBL" id="KZT65561.1"/>
    </source>
</evidence>
<gene>
    <name evidence="3" type="ORF">DAEQUDRAFT_731253</name>
</gene>
<name>A0A165ME53_9APHY</name>
<feature type="transmembrane region" description="Helical" evidence="1">
    <location>
        <begin position="46"/>
        <end position="68"/>
    </location>
</feature>